<evidence type="ECO:0000313" key="3">
    <source>
        <dbReference type="Proteomes" id="UP000297245"/>
    </source>
</evidence>
<evidence type="ECO:0000313" key="2">
    <source>
        <dbReference type="EMBL" id="THU81443.1"/>
    </source>
</evidence>
<dbReference type="Proteomes" id="UP000297245">
    <property type="component" value="Unassembled WGS sequence"/>
</dbReference>
<reference evidence="2 3" key="1">
    <citation type="journal article" date="2019" name="Nat. Ecol. Evol.">
        <title>Megaphylogeny resolves global patterns of mushroom evolution.</title>
        <authorList>
            <person name="Varga T."/>
            <person name="Krizsan K."/>
            <person name="Foldi C."/>
            <person name="Dima B."/>
            <person name="Sanchez-Garcia M."/>
            <person name="Sanchez-Ramirez S."/>
            <person name="Szollosi G.J."/>
            <person name="Szarkandi J.G."/>
            <person name="Papp V."/>
            <person name="Albert L."/>
            <person name="Andreopoulos W."/>
            <person name="Angelini C."/>
            <person name="Antonin V."/>
            <person name="Barry K.W."/>
            <person name="Bougher N.L."/>
            <person name="Buchanan P."/>
            <person name="Buyck B."/>
            <person name="Bense V."/>
            <person name="Catcheside P."/>
            <person name="Chovatia M."/>
            <person name="Cooper J."/>
            <person name="Damon W."/>
            <person name="Desjardin D."/>
            <person name="Finy P."/>
            <person name="Geml J."/>
            <person name="Haridas S."/>
            <person name="Hughes K."/>
            <person name="Justo A."/>
            <person name="Karasinski D."/>
            <person name="Kautmanova I."/>
            <person name="Kiss B."/>
            <person name="Kocsube S."/>
            <person name="Kotiranta H."/>
            <person name="LaButti K.M."/>
            <person name="Lechner B.E."/>
            <person name="Liimatainen K."/>
            <person name="Lipzen A."/>
            <person name="Lukacs Z."/>
            <person name="Mihaltcheva S."/>
            <person name="Morgado L.N."/>
            <person name="Niskanen T."/>
            <person name="Noordeloos M.E."/>
            <person name="Ohm R.A."/>
            <person name="Ortiz-Santana B."/>
            <person name="Ovrebo C."/>
            <person name="Racz N."/>
            <person name="Riley R."/>
            <person name="Savchenko A."/>
            <person name="Shiryaev A."/>
            <person name="Soop K."/>
            <person name="Spirin V."/>
            <person name="Szebenyi C."/>
            <person name="Tomsovsky M."/>
            <person name="Tulloss R.E."/>
            <person name="Uehling J."/>
            <person name="Grigoriev I.V."/>
            <person name="Vagvolgyi C."/>
            <person name="Papp T."/>
            <person name="Martin F.M."/>
            <person name="Miettinen O."/>
            <person name="Hibbett D.S."/>
            <person name="Nagy L.G."/>
        </authorList>
    </citation>
    <scope>NUCLEOTIDE SEQUENCE [LARGE SCALE GENOMIC DNA]</scope>
    <source>
        <strain evidence="2 3">CBS 962.96</strain>
    </source>
</reference>
<dbReference type="EMBL" id="ML179808">
    <property type="protein sequence ID" value="THU81443.1"/>
    <property type="molecule type" value="Genomic_DNA"/>
</dbReference>
<name>A0A4S8KZS2_DENBC</name>
<proteinExistence type="predicted"/>
<feature type="region of interest" description="Disordered" evidence="1">
    <location>
        <begin position="33"/>
        <end position="58"/>
    </location>
</feature>
<protein>
    <submittedName>
        <fullName evidence="2">Uncharacterized protein</fullName>
    </submittedName>
</protein>
<accession>A0A4S8KZS2</accession>
<evidence type="ECO:0000256" key="1">
    <source>
        <dbReference type="SAM" id="MobiDB-lite"/>
    </source>
</evidence>
<dbReference type="AlphaFoldDB" id="A0A4S8KZS2"/>
<organism evidence="2 3">
    <name type="scientific">Dendrothele bispora (strain CBS 962.96)</name>
    <dbReference type="NCBI Taxonomy" id="1314807"/>
    <lineage>
        <taxon>Eukaryota</taxon>
        <taxon>Fungi</taxon>
        <taxon>Dikarya</taxon>
        <taxon>Basidiomycota</taxon>
        <taxon>Agaricomycotina</taxon>
        <taxon>Agaricomycetes</taxon>
        <taxon>Agaricomycetidae</taxon>
        <taxon>Agaricales</taxon>
        <taxon>Agaricales incertae sedis</taxon>
        <taxon>Dendrothele</taxon>
    </lineage>
</organism>
<gene>
    <name evidence="2" type="ORF">K435DRAFT_474256</name>
</gene>
<sequence length="58" mass="6123">MVRNRHHSSMVFGPLSSRSLSSMSLAVPLTTSFTRPSASGPESPIMSVPPAISTRLPA</sequence>
<keyword evidence="3" id="KW-1185">Reference proteome</keyword>